<evidence type="ECO:0000256" key="8">
    <source>
        <dbReference type="ARBA" id="ARBA00023239"/>
    </source>
</evidence>
<dbReference type="CDD" id="cd00331">
    <property type="entry name" value="IGPS"/>
    <property type="match status" value="1"/>
</dbReference>
<dbReference type="PANTHER" id="PTHR22854">
    <property type="entry name" value="TRYPTOPHAN BIOSYNTHESIS PROTEIN"/>
    <property type="match status" value="1"/>
</dbReference>
<dbReference type="InterPro" id="IPR001468">
    <property type="entry name" value="Indole-3-GlycerolPSynthase_CS"/>
</dbReference>
<dbReference type="InterPro" id="IPR013785">
    <property type="entry name" value="Aldolase_TIM"/>
</dbReference>
<dbReference type="PANTHER" id="PTHR22854:SF2">
    <property type="entry name" value="INDOLE-3-GLYCEROL-PHOSPHATE SYNTHASE"/>
    <property type="match status" value="1"/>
</dbReference>
<dbReference type="InterPro" id="IPR013798">
    <property type="entry name" value="Indole-3-glycerol_P_synth_dom"/>
</dbReference>
<dbReference type="KEGG" id="saca:FFV09_00710"/>
<dbReference type="Gene3D" id="3.20.20.70">
    <property type="entry name" value="Aldolase class I"/>
    <property type="match status" value="1"/>
</dbReference>
<comment type="pathway">
    <text evidence="2 9">Amino-acid biosynthesis; L-tryptophan biosynthesis; L-tryptophan from chorismate: step 4/5.</text>
</comment>
<evidence type="ECO:0000259" key="11">
    <source>
        <dbReference type="Pfam" id="PF00218"/>
    </source>
</evidence>
<dbReference type="GO" id="GO:0004425">
    <property type="term" value="F:indole-3-glycerol-phosphate synthase activity"/>
    <property type="evidence" value="ECO:0007669"/>
    <property type="project" value="UniProtKB-UniRule"/>
</dbReference>
<dbReference type="NCBIfam" id="NF001377">
    <property type="entry name" value="PRK00278.2-4"/>
    <property type="match status" value="1"/>
</dbReference>
<evidence type="ECO:0000256" key="7">
    <source>
        <dbReference type="ARBA" id="ARBA00023141"/>
    </source>
</evidence>
<dbReference type="InterPro" id="IPR045186">
    <property type="entry name" value="Indole-3-glycerol_P_synth"/>
</dbReference>
<evidence type="ECO:0000256" key="10">
    <source>
        <dbReference type="SAM" id="MobiDB-lite"/>
    </source>
</evidence>
<keyword evidence="8 9" id="KW-0456">Lyase</keyword>
<evidence type="ECO:0000256" key="6">
    <source>
        <dbReference type="ARBA" id="ARBA00022822"/>
    </source>
</evidence>
<evidence type="ECO:0000256" key="4">
    <source>
        <dbReference type="ARBA" id="ARBA00022605"/>
    </source>
</evidence>
<dbReference type="EMBL" id="CP041217">
    <property type="protein sequence ID" value="QDH19503.1"/>
    <property type="molecule type" value="Genomic_DNA"/>
</dbReference>
<evidence type="ECO:0000256" key="5">
    <source>
        <dbReference type="ARBA" id="ARBA00022793"/>
    </source>
</evidence>
<keyword evidence="5 9" id="KW-0210">Decarboxylase</keyword>
<protein>
    <recommendedName>
        <fullName evidence="9">Indole-3-glycerol phosphate synthase</fullName>
        <shortName evidence="9">IGPS</shortName>
        <ecNumber evidence="9">4.1.1.48</ecNumber>
    </recommendedName>
</protein>
<accession>A0A4Y6UPE4</accession>
<dbReference type="RefSeq" id="WP_141445892.1">
    <property type="nucleotide sequence ID" value="NZ_CP041217.1"/>
</dbReference>
<dbReference type="Pfam" id="PF00218">
    <property type="entry name" value="IGPS"/>
    <property type="match status" value="1"/>
</dbReference>
<sequence length="288" mass="30674">MYLDRIVETKRREVRLLKETLNMAEAERRIAAMPPTLGFEAALRSPKRQGMALIAEVKKASPSKGLIRADFDPVRLAQAYEAAGADCLSVLTDNEYFQGSADYLTAIRAAVKLPLLRKDFVIDESQIYEARLIGADAVLLIAAILPVARLRELKAAAESLGLDTLIEVHNADELDAVLQVTDRGLIGVNNRNLHTFETSLDVTAELAPRMPKRALLISESAIRTKEDVAYVGSGGASGVLIGETFMRRADVGEAVAEVMGPVSGAPASAAAGESADTGAGAADSEASR</sequence>
<evidence type="ECO:0000256" key="3">
    <source>
        <dbReference type="ARBA" id="ARBA00008737"/>
    </source>
</evidence>
<dbReference type="PROSITE" id="PS00614">
    <property type="entry name" value="IGPS"/>
    <property type="match status" value="1"/>
</dbReference>
<organism evidence="12 13">
    <name type="scientific">Saccharibacillus brassicae</name>
    <dbReference type="NCBI Taxonomy" id="2583377"/>
    <lineage>
        <taxon>Bacteria</taxon>
        <taxon>Bacillati</taxon>
        <taxon>Bacillota</taxon>
        <taxon>Bacilli</taxon>
        <taxon>Bacillales</taxon>
        <taxon>Paenibacillaceae</taxon>
        <taxon>Saccharibacillus</taxon>
    </lineage>
</organism>
<dbReference type="FunFam" id="3.20.20.70:FF:000024">
    <property type="entry name" value="Indole-3-glycerol phosphate synthase"/>
    <property type="match status" value="1"/>
</dbReference>
<dbReference type="EC" id="4.1.1.48" evidence="9"/>
<dbReference type="HAMAP" id="MF_00134_B">
    <property type="entry name" value="IGPS_B"/>
    <property type="match status" value="1"/>
</dbReference>
<proteinExistence type="inferred from homology"/>
<dbReference type="GO" id="GO:0004640">
    <property type="term" value="F:phosphoribosylanthranilate isomerase activity"/>
    <property type="evidence" value="ECO:0007669"/>
    <property type="project" value="TreeGrafter"/>
</dbReference>
<reference evidence="12 13" key="1">
    <citation type="submission" date="2019-06" db="EMBL/GenBank/DDBJ databases">
        <title>Saccharibacillus brassicae sp. nov., an endophytic bacterium isolated from Chinese cabbage seeds (Brassica pekinensis).</title>
        <authorList>
            <person name="Jiang L."/>
            <person name="Lee J."/>
            <person name="Kim S.W."/>
        </authorList>
    </citation>
    <scope>NUCLEOTIDE SEQUENCE [LARGE SCALE GENOMIC DNA]</scope>
    <source>
        <strain evidence="13">KCTC 43072 / ATSA2</strain>
    </source>
</reference>
<dbReference type="Proteomes" id="UP000316968">
    <property type="component" value="Chromosome"/>
</dbReference>
<comment type="catalytic activity">
    <reaction evidence="1 9">
        <text>1-(2-carboxyphenylamino)-1-deoxy-D-ribulose 5-phosphate + H(+) = (1S,2R)-1-C-(indol-3-yl)glycerol 3-phosphate + CO2 + H2O</text>
        <dbReference type="Rhea" id="RHEA:23476"/>
        <dbReference type="ChEBI" id="CHEBI:15377"/>
        <dbReference type="ChEBI" id="CHEBI:15378"/>
        <dbReference type="ChEBI" id="CHEBI:16526"/>
        <dbReference type="ChEBI" id="CHEBI:58613"/>
        <dbReference type="ChEBI" id="CHEBI:58866"/>
        <dbReference type="EC" id="4.1.1.48"/>
    </reaction>
</comment>
<dbReference type="SUPFAM" id="SSF51366">
    <property type="entry name" value="Ribulose-phoshate binding barrel"/>
    <property type="match status" value="1"/>
</dbReference>
<evidence type="ECO:0000256" key="1">
    <source>
        <dbReference type="ARBA" id="ARBA00001633"/>
    </source>
</evidence>
<feature type="domain" description="Indole-3-glycerol phosphate synthase" evidence="11">
    <location>
        <begin position="3"/>
        <end position="257"/>
    </location>
</feature>
<evidence type="ECO:0000313" key="12">
    <source>
        <dbReference type="EMBL" id="QDH19503.1"/>
    </source>
</evidence>
<keyword evidence="13" id="KW-1185">Reference proteome</keyword>
<dbReference type="AlphaFoldDB" id="A0A4Y6UPE4"/>
<feature type="region of interest" description="Disordered" evidence="10">
    <location>
        <begin position="264"/>
        <end position="288"/>
    </location>
</feature>
<evidence type="ECO:0000256" key="9">
    <source>
        <dbReference type="HAMAP-Rule" id="MF_00134"/>
    </source>
</evidence>
<name>A0A4Y6UPE4_SACBS</name>
<gene>
    <name evidence="9 12" type="primary">trpC</name>
    <name evidence="12" type="ORF">FFV09_00710</name>
</gene>
<keyword evidence="6 9" id="KW-0822">Tryptophan biosynthesis</keyword>
<dbReference type="GO" id="GO:0000162">
    <property type="term" value="P:L-tryptophan biosynthetic process"/>
    <property type="evidence" value="ECO:0007669"/>
    <property type="project" value="UniProtKB-UniRule"/>
</dbReference>
<comment type="similarity">
    <text evidence="3 9">Belongs to the TrpC family.</text>
</comment>
<keyword evidence="7 9" id="KW-0057">Aromatic amino acid biosynthesis</keyword>
<dbReference type="InterPro" id="IPR011060">
    <property type="entry name" value="RibuloseP-bd_barrel"/>
</dbReference>
<evidence type="ECO:0000313" key="13">
    <source>
        <dbReference type="Proteomes" id="UP000316968"/>
    </source>
</evidence>
<dbReference type="UniPathway" id="UPA00035">
    <property type="reaction ID" value="UER00043"/>
</dbReference>
<evidence type="ECO:0000256" key="2">
    <source>
        <dbReference type="ARBA" id="ARBA00004696"/>
    </source>
</evidence>
<keyword evidence="4 9" id="KW-0028">Amino-acid biosynthesis</keyword>
<dbReference type="OrthoDB" id="9804217at2"/>